<sequence>VKITQDDVVDRQTVLHIELEDDDMDPYLDRAYQRVVQRVNVPGFRKGKAPRRIVEQYFGRESMLNEILDSMLPELTNQAIDEKDLDAVGLPSIEMRELDPFQFSATVPLRPEVDLGGYSEIRIDKNQPKIEDDAIDSRIEQLRLSVATWEPTERPVEIGDMITAQIKGTVGKKTILDESDAVYLVNEEIGRPFPGFSEKLVGMEADKSSQFDLSIPEDFADPDLASQDASFEVTIKDIKARVLPEIDDAFAKGIGEGYETLNDLKEEVQKSIETEAEEESTRTHRESIVGALMETAKVEMPALLLQHEAEHMVEEQERIVSQANMNMDDYLVSLGKTREEF</sequence>
<dbReference type="GO" id="GO:0051083">
    <property type="term" value="P:'de novo' cotranslational protein folding"/>
    <property type="evidence" value="ECO:0007669"/>
    <property type="project" value="TreeGrafter"/>
</dbReference>
<evidence type="ECO:0000256" key="5">
    <source>
        <dbReference type="ARBA" id="ARBA00023186"/>
    </source>
</evidence>
<dbReference type="InterPro" id="IPR036611">
    <property type="entry name" value="Trigger_fac_ribosome-bd_sf"/>
</dbReference>
<keyword evidence="5" id="KW-0143">Chaperone</keyword>
<dbReference type="GO" id="GO:0044183">
    <property type="term" value="F:protein folding chaperone"/>
    <property type="evidence" value="ECO:0007669"/>
    <property type="project" value="TreeGrafter"/>
</dbReference>
<dbReference type="Gene3D" id="3.10.50.40">
    <property type="match status" value="1"/>
</dbReference>
<organism evidence="9">
    <name type="scientific">marine metagenome</name>
    <dbReference type="NCBI Taxonomy" id="408172"/>
    <lineage>
        <taxon>unclassified sequences</taxon>
        <taxon>metagenomes</taxon>
        <taxon>ecological metagenomes</taxon>
    </lineage>
</organism>
<feature type="non-terminal residue" evidence="9">
    <location>
        <position position="1"/>
    </location>
</feature>
<keyword evidence="6" id="KW-0413">Isomerase</keyword>
<evidence type="ECO:0000313" key="9">
    <source>
        <dbReference type="EMBL" id="SVA30368.1"/>
    </source>
</evidence>
<evidence type="ECO:0000256" key="3">
    <source>
        <dbReference type="ARBA" id="ARBA00013194"/>
    </source>
</evidence>
<evidence type="ECO:0000259" key="8">
    <source>
        <dbReference type="Pfam" id="PF05698"/>
    </source>
</evidence>
<evidence type="ECO:0000256" key="4">
    <source>
        <dbReference type="ARBA" id="ARBA00023110"/>
    </source>
</evidence>
<dbReference type="SUPFAM" id="SSF54534">
    <property type="entry name" value="FKBP-like"/>
    <property type="match status" value="1"/>
</dbReference>
<dbReference type="Pfam" id="PF05698">
    <property type="entry name" value="Trigger_C"/>
    <property type="match status" value="1"/>
</dbReference>
<dbReference type="InterPro" id="IPR008880">
    <property type="entry name" value="Trigger_fac_C"/>
</dbReference>
<dbReference type="EC" id="5.2.1.8" evidence="3"/>
<proteinExistence type="inferred from homology"/>
<dbReference type="SUPFAM" id="SSF109998">
    <property type="entry name" value="Triger factor/SurA peptide-binding domain-like"/>
    <property type="match status" value="1"/>
</dbReference>
<dbReference type="NCBIfam" id="TIGR00115">
    <property type="entry name" value="tig"/>
    <property type="match status" value="1"/>
</dbReference>
<dbReference type="Gene3D" id="1.10.3120.10">
    <property type="entry name" value="Trigger factor, C-terminal domain"/>
    <property type="match status" value="1"/>
</dbReference>
<dbReference type="InterPro" id="IPR037041">
    <property type="entry name" value="Trigger_fac_C_sf"/>
</dbReference>
<dbReference type="GO" id="GO:0003755">
    <property type="term" value="F:peptidyl-prolyl cis-trans isomerase activity"/>
    <property type="evidence" value="ECO:0007669"/>
    <property type="project" value="UniProtKB-KW"/>
</dbReference>
<feature type="domain" description="Trigger factor C-terminal" evidence="8">
    <location>
        <begin position="260"/>
        <end position="341"/>
    </location>
</feature>
<evidence type="ECO:0000259" key="7">
    <source>
        <dbReference type="Pfam" id="PF05697"/>
    </source>
</evidence>
<comment type="similarity">
    <text evidence="2">Belongs to the FKBP-type PPIase family. Tig subfamily.</text>
</comment>
<dbReference type="PANTHER" id="PTHR30560:SF3">
    <property type="entry name" value="TRIGGER FACTOR-LIKE PROTEIN TIG, CHLOROPLASTIC"/>
    <property type="match status" value="1"/>
</dbReference>
<name>A0A381URX1_9ZZZZ</name>
<dbReference type="Gene3D" id="3.30.70.1050">
    <property type="entry name" value="Trigger factor ribosome-binding domain"/>
    <property type="match status" value="1"/>
</dbReference>
<accession>A0A381URX1</accession>
<dbReference type="InterPro" id="IPR008881">
    <property type="entry name" value="Trigger_fac_ribosome-bd_bac"/>
</dbReference>
<comment type="catalytic activity">
    <reaction evidence="1">
        <text>[protein]-peptidylproline (omega=180) = [protein]-peptidylproline (omega=0)</text>
        <dbReference type="Rhea" id="RHEA:16237"/>
        <dbReference type="Rhea" id="RHEA-COMP:10747"/>
        <dbReference type="Rhea" id="RHEA-COMP:10748"/>
        <dbReference type="ChEBI" id="CHEBI:83833"/>
        <dbReference type="ChEBI" id="CHEBI:83834"/>
        <dbReference type="EC" id="5.2.1.8"/>
    </reaction>
</comment>
<reference evidence="9" key="1">
    <citation type="submission" date="2018-05" db="EMBL/GenBank/DDBJ databases">
        <authorList>
            <person name="Lanie J.A."/>
            <person name="Ng W.-L."/>
            <person name="Kazmierczak K.M."/>
            <person name="Andrzejewski T.M."/>
            <person name="Davidsen T.M."/>
            <person name="Wayne K.J."/>
            <person name="Tettelin H."/>
            <person name="Glass J.I."/>
            <person name="Rusch D."/>
            <person name="Podicherti R."/>
            <person name="Tsui H.-C.T."/>
            <person name="Winkler M.E."/>
        </authorList>
    </citation>
    <scope>NUCLEOTIDE SEQUENCE</scope>
</reference>
<protein>
    <recommendedName>
        <fullName evidence="3">peptidylprolyl isomerase</fullName>
        <ecNumber evidence="3">5.2.1.8</ecNumber>
    </recommendedName>
</protein>
<feature type="non-terminal residue" evidence="9">
    <location>
        <position position="341"/>
    </location>
</feature>
<dbReference type="InterPro" id="IPR005215">
    <property type="entry name" value="Trig_fac"/>
</dbReference>
<keyword evidence="4" id="KW-0697">Rotamase</keyword>
<dbReference type="InterPro" id="IPR046357">
    <property type="entry name" value="PPIase_dom_sf"/>
</dbReference>
<dbReference type="GO" id="GO:0043022">
    <property type="term" value="F:ribosome binding"/>
    <property type="evidence" value="ECO:0007669"/>
    <property type="project" value="TreeGrafter"/>
</dbReference>
<gene>
    <name evidence="9" type="ORF">METZ01_LOCUS83222</name>
</gene>
<evidence type="ECO:0000256" key="6">
    <source>
        <dbReference type="ARBA" id="ARBA00023235"/>
    </source>
</evidence>
<dbReference type="Pfam" id="PF05697">
    <property type="entry name" value="Trigger_N"/>
    <property type="match status" value="1"/>
</dbReference>
<evidence type="ECO:0000256" key="1">
    <source>
        <dbReference type="ARBA" id="ARBA00000971"/>
    </source>
</evidence>
<dbReference type="AlphaFoldDB" id="A0A381URX1"/>
<evidence type="ECO:0000256" key="2">
    <source>
        <dbReference type="ARBA" id="ARBA00005464"/>
    </source>
</evidence>
<dbReference type="GO" id="GO:0015031">
    <property type="term" value="P:protein transport"/>
    <property type="evidence" value="ECO:0007669"/>
    <property type="project" value="InterPro"/>
</dbReference>
<dbReference type="PANTHER" id="PTHR30560">
    <property type="entry name" value="TRIGGER FACTOR CHAPERONE AND PEPTIDYL-PROLYL CIS/TRANS ISOMERASE"/>
    <property type="match status" value="1"/>
</dbReference>
<feature type="domain" description="Trigger factor ribosome-binding bacterial" evidence="7">
    <location>
        <begin position="2"/>
        <end position="142"/>
    </location>
</feature>
<dbReference type="EMBL" id="UINC01006913">
    <property type="protein sequence ID" value="SVA30368.1"/>
    <property type="molecule type" value="Genomic_DNA"/>
</dbReference>
<dbReference type="GO" id="GO:0043335">
    <property type="term" value="P:protein unfolding"/>
    <property type="evidence" value="ECO:0007669"/>
    <property type="project" value="TreeGrafter"/>
</dbReference>
<dbReference type="InterPro" id="IPR027304">
    <property type="entry name" value="Trigger_fact/SurA_dom_sf"/>
</dbReference>
<dbReference type="SUPFAM" id="SSF102735">
    <property type="entry name" value="Trigger factor ribosome-binding domain"/>
    <property type="match status" value="1"/>
</dbReference>